<dbReference type="OrthoDB" id="5817083at2759"/>
<keyword evidence="2" id="KW-0472">Membrane</keyword>
<accession>H8X3E1</accession>
<feature type="transmembrane region" description="Helical" evidence="2">
    <location>
        <begin position="589"/>
        <end position="611"/>
    </location>
</feature>
<protein>
    <submittedName>
        <fullName evidence="3">Uncharacterized protein</fullName>
    </submittedName>
</protein>
<keyword evidence="2" id="KW-1133">Transmembrane helix</keyword>
<dbReference type="GeneID" id="14539397"/>
<reference evidence="3 4" key="1">
    <citation type="journal article" date="2012" name="PLoS ONE">
        <title>Sequence and analysis of the genome of the pathogenic yeast Candida orthopsilosis.</title>
        <authorList>
            <person name="Riccombeni A."/>
            <person name="Vidanes G."/>
            <person name="Proux-Wera E."/>
            <person name="Wolfe K.H."/>
            <person name="Butler G."/>
        </authorList>
    </citation>
    <scope>NUCLEOTIDE SEQUENCE [LARGE SCALE GENOMIC DNA]</scope>
    <source>
        <strain evidence="3 4">Co 90-125</strain>
    </source>
</reference>
<dbReference type="KEGG" id="cot:CORT_0C00350"/>
<evidence type="ECO:0000256" key="1">
    <source>
        <dbReference type="SAM" id="Coils"/>
    </source>
</evidence>
<dbReference type="AlphaFoldDB" id="H8X3E1"/>
<proteinExistence type="predicted"/>
<name>H8X3E1_CANO9</name>
<dbReference type="Proteomes" id="UP000005018">
    <property type="component" value="Chromosome 3"/>
</dbReference>
<gene>
    <name evidence="3" type="ORF">CORT_0C00350</name>
</gene>
<keyword evidence="4" id="KW-1185">Reference proteome</keyword>
<evidence type="ECO:0000256" key="2">
    <source>
        <dbReference type="SAM" id="Phobius"/>
    </source>
</evidence>
<dbReference type="RefSeq" id="XP_003868318.1">
    <property type="nucleotide sequence ID" value="XM_003868270.1"/>
</dbReference>
<evidence type="ECO:0000313" key="3">
    <source>
        <dbReference type="EMBL" id="CCG25414.1"/>
    </source>
</evidence>
<feature type="coiled-coil region" evidence="1">
    <location>
        <begin position="451"/>
        <end position="478"/>
    </location>
</feature>
<feature type="transmembrane region" description="Helical" evidence="2">
    <location>
        <begin position="556"/>
        <end position="577"/>
    </location>
</feature>
<organism evidence="3 4">
    <name type="scientific">Candida orthopsilosis (strain 90-125)</name>
    <name type="common">Yeast</name>
    <dbReference type="NCBI Taxonomy" id="1136231"/>
    <lineage>
        <taxon>Eukaryota</taxon>
        <taxon>Fungi</taxon>
        <taxon>Dikarya</taxon>
        <taxon>Ascomycota</taxon>
        <taxon>Saccharomycotina</taxon>
        <taxon>Pichiomycetes</taxon>
        <taxon>Debaryomycetaceae</taxon>
        <taxon>Candida/Lodderomyces clade</taxon>
        <taxon>Candida</taxon>
    </lineage>
</organism>
<dbReference type="eggNOG" id="ENOG502S532">
    <property type="taxonomic scope" value="Eukaryota"/>
</dbReference>
<keyword evidence="1" id="KW-0175">Coiled coil</keyword>
<keyword evidence="2" id="KW-0812">Transmembrane</keyword>
<sequence length="676" mass="75503">MLTPNKYCTAPDFNKVTSHPMTSIDPSDTAGIPDTCCFCLGTDIDIPSFGTIQDAQDMLKPCSTCSLVCHRRCLLDWLETIPPDKLRVIHASANPANVSLLTRMNREHAGDIGIGQAQTANTTIRIDITASALESWFNNITNFATNDNETDEDSENDSFVADDEQDLSHEHMVHRSGRGSHSENSSTNTSESIVYILAPCPQCKKWIMFSMKRSLLLTIHSTLKSAVTRLVRYGTIFLGITSALTGIVSMGYIGLTSVGLKMMDNIIPAPLLIRLLTRKSLLKSQSTYSSLSRILFGNSASYAVDNLEQALVQGLIDPLKFSRIPVLPLVMYRARSSSIFKLIFGRRDEEFPSALITEFMISAYISSIGDHSLVRAIYRNVKSDFINGLQHGLNFTVNPLRDIDLLSTNNIISMLAPLRWTYDLAYRLSFNRAYFNLTMESRPRAIANSLSEAEIDQLENLNNQLNDFTTEHRKIYHNIDKRIEASTSSNIPVLSTLVKFAHKQVLYLHALRKSWLKYIKLKLISNVKFTWACLRFDYSTPLASNGAIIKSLTTIFWPYLASKLGLFIAPLLSKHFIVYDKLHVDKKILIANIVGLVLVAIGKEIPSLYMAKKKVQQMSKIVSVDSKDLGFFKSLTASLLREGRNDDNYDDDEGTLGEAGNALLNDLANLPGTFPQ</sequence>
<dbReference type="HOGENOM" id="CLU_016808_0_0_1"/>
<feature type="transmembrane region" description="Helical" evidence="2">
    <location>
        <begin position="230"/>
        <end position="255"/>
    </location>
</feature>
<evidence type="ECO:0000313" key="4">
    <source>
        <dbReference type="Proteomes" id="UP000005018"/>
    </source>
</evidence>
<dbReference type="EMBL" id="HE681721">
    <property type="protein sequence ID" value="CCG25414.1"/>
    <property type="molecule type" value="Genomic_DNA"/>
</dbReference>